<feature type="domain" description="EAL" evidence="1">
    <location>
        <begin position="25"/>
        <end position="275"/>
    </location>
</feature>
<reference evidence="2" key="1">
    <citation type="submission" date="2016-01" db="EMBL/GenBank/DDBJ databases">
        <authorList>
            <person name="Peeters C."/>
        </authorList>
    </citation>
    <scope>NUCLEOTIDE SEQUENCE [LARGE SCALE GENOMIC DNA]</scope>
    <source>
        <strain evidence="2">LMG 29317</strain>
    </source>
</reference>
<dbReference type="Proteomes" id="UP000055019">
    <property type="component" value="Unassembled WGS sequence"/>
</dbReference>
<dbReference type="CDD" id="cd01948">
    <property type="entry name" value="EAL"/>
    <property type="match status" value="1"/>
</dbReference>
<dbReference type="AlphaFoldDB" id="A0A158F223"/>
<organism evidence="2 3">
    <name type="scientific">Caballeronia arvi</name>
    <dbReference type="NCBI Taxonomy" id="1777135"/>
    <lineage>
        <taxon>Bacteria</taxon>
        <taxon>Pseudomonadati</taxon>
        <taxon>Pseudomonadota</taxon>
        <taxon>Betaproteobacteria</taxon>
        <taxon>Burkholderiales</taxon>
        <taxon>Burkholderiaceae</taxon>
        <taxon>Caballeronia</taxon>
    </lineage>
</organism>
<dbReference type="PANTHER" id="PTHR33121:SF76">
    <property type="entry name" value="SIGNALING PROTEIN"/>
    <property type="match status" value="1"/>
</dbReference>
<dbReference type="PANTHER" id="PTHR33121">
    <property type="entry name" value="CYCLIC DI-GMP PHOSPHODIESTERASE PDEF"/>
    <property type="match status" value="1"/>
</dbReference>
<comment type="caution">
    <text evidence="2">The sequence shown here is derived from an EMBL/GenBank/DDBJ whole genome shotgun (WGS) entry which is preliminary data.</text>
</comment>
<evidence type="ECO:0000313" key="2">
    <source>
        <dbReference type="EMBL" id="SAL13888.1"/>
    </source>
</evidence>
<gene>
    <name evidence="2" type="ORF">AWB74_00333</name>
</gene>
<evidence type="ECO:0000259" key="1">
    <source>
        <dbReference type="PROSITE" id="PS50883"/>
    </source>
</evidence>
<evidence type="ECO:0000313" key="3">
    <source>
        <dbReference type="Proteomes" id="UP000055019"/>
    </source>
</evidence>
<dbReference type="EMBL" id="FCOM02000001">
    <property type="protein sequence ID" value="SAL13888.1"/>
    <property type="molecule type" value="Genomic_DNA"/>
</dbReference>
<dbReference type="Gene3D" id="3.20.20.450">
    <property type="entry name" value="EAL domain"/>
    <property type="match status" value="1"/>
</dbReference>
<accession>A0A158F223</accession>
<sequence>MRASAGARFPYADFARRASGVRHRGVNVLTGHEEIVDGIALRTHLQPIYSLPHQREVGYEALLRGDAGGGGALVGPFDLFGRAIVAGTLTELDRMSHRTHLRNAAAVLPAAHWLFLNINPATFTDPGYAVRLAAATRAAGLAPERIVIEVLESGGTDVAELSRATRAFRAQGFLVAVDDFGAGHSNIDRLLTVRPDIVKLDRSLVRMKSAHMRDALMPKLVDLLHESGMFVVAEGIETGDDLMLAARSNVDFVQGYLFGMPSEELAQRGVATPLFEDVFDALAQMRRTERLAGDLLLLPYRSGLTQAARRFASGATAEAACAELLALPSTLSCFFLDQGGRECMPGLAGVAAKAPSERFAPIADPSTGRWDNRSYFVDALARPQQVITTAPYLSVTGTSLCMTLTIATQRAGKPVVIGADLDWRKLIEAAPTIF</sequence>
<dbReference type="Pfam" id="PF00563">
    <property type="entry name" value="EAL"/>
    <property type="match status" value="1"/>
</dbReference>
<dbReference type="PROSITE" id="PS50883">
    <property type="entry name" value="EAL"/>
    <property type="match status" value="1"/>
</dbReference>
<dbReference type="SUPFAM" id="SSF141868">
    <property type="entry name" value="EAL domain-like"/>
    <property type="match status" value="1"/>
</dbReference>
<dbReference type="Gene3D" id="3.30.450.20">
    <property type="entry name" value="PAS domain"/>
    <property type="match status" value="1"/>
</dbReference>
<dbReference type="InterPro" id="IPR050706">
    <property type="entry name" value="Cyclic-di-GMP_PDE-like"/>
</dbReference>
<dbReference type="InterPro" id="IPR001633">
    <property type="entry name" value="EAL_dom"/>
</dbReference>
<dbReference type="SMART" id="SM00052">
    <property type="entry name" value="EAL"/>
    <property type="match status" value="1"/>
</dbReference>
<dbReference type="InterPro" id="IPR035919">
    <property type="entry name" value="EAL_sf"/>
</dbReference>
<protein>
    <submittedName>
        <fullName evidence="2">Diguanylate phosphodiesterase</fullName>
    </submittedName>
</protein>
<dbReference type="RefSeq" id="WP_061145008.1">
    <property type="nucleotide sequence ID" value="NZ_FCOM02000001.1"/>
</dbReference>
<keyword evidence="3" id="KW-1185">Reference proteome</keyword>
<dbReference type="GO" id="GO:0071111">
    <property type="term" value="F:cyclic-guanylate-specific phosphodiesterase activity"/>
    <property type="evidence" value="ECO:0007669"/>
    <property type="project" value="InterPro"/>
</dbReference>
<dbReference type="OrthoDB" id="9813903at2"/>
<name>A0A158F223_9BURK</name>
<proteinExistence type="predicted"/>